<dbReference type="InterPro" id="IPR001452">
    <property type="entry name" value="SH3_domain"/>
</dbReference>
<dbReference type="PANTHER" id="PTHR23065:SF7">
    <property type="entry name" value="NOSTRIN, ISOFORM H"/>
    <property type="match status" value="1"/>
</dbReference>
<evidence type="ECO:0000256" key="13">
    <source>
        <dbReference type="ARBA" id="ARBA00040640"/>
    </source>
</evidence>
<dbReference type="InterPro" id="IPR027267">
    <property type="entry name" value="AH/BAR_dom_sf"/>
</dbReference>
<evidence type="ECO:0000256" key="16">
    <source>
        <dbReference type="SAM" id="Coils"/>
    </source>
</evidence>
<evidence type="ECO:0000256" key="15">
    <source>
        <dbReference type="PROSITE-ProRule" id="PRU01077"/>
    </source>
</evidence>
<dbReference type="SUPFAM" id="SSF103657">
    <property type="entry name" value="BAR/IMD domain-like"/>
    <property type="match status" value="1"/>
</dbReference>
<proteinExistence type="predicted"/>
<dbReference type="GO" id="GO:0005886">
    <property type="term" value="C:plasma membrane"/>
    <property type="evidence" value="ECO:0007669"/>
    <property type="project" value="UniProtKB-SubCell"/>
</dbReference>
<evidence type="ECO:0000256" key="4">
    <source>
        <dbReference type="ARBA" id="ARBA00022475"/>
    </source>
</evidence>
<accession>A0A3B4F9P9</accession>
<evidence type="ECO:0000256" key="2">
    <source>
        <dbReference type="ARBA" id="ARBA00004245"/>
    </source>
</evidence>
<dbReference type="Gene3D" id="6.10.140.470">
    <property type="match status" value="1"/>
</dbReference>
<dbReference type="InterPro" id="IPR036274">
    <property type="entry name" value="HR1_rpt_sf"/>
</dbReference>
<dbReference type="PROSITE" id="PS51860">
    <property type="entry name" value="REM_1"/>
    <property type="match status" value="1"/>
</dbReference>
<evidence type="ECO:0000259" key="17">
    <source>
        <dbReference type="PROSITE" id="PS50002"/>
    </source>
</evidence>
<evidence type="ECO:0000256" key="1">
    <source>
        <dbReference type="ARBA" id="ARBA00004236"/>
    </source>
</evidence>
<dbReference type="InterPro" id="IPR011072">
    <property type="entry name" value="HR1_rho-bd"/>
</dbReference>
<keyword evidence="5" id="KW-0963">Cytoplasm</keyword>
<dbReference type="InterPro" id="IPR031160">
    <property type="entry name" value="F_BAR_dom"/>
</dbReference>
<dbReference type="Pfam" id="PF00018">
    <property type="entry name" value="SH3_1"/>
    <property type="match status" value="1"/>
</dbReference>
<dbReference type="STRING" id="303518.ENSPNYP00000006663"/>
<evidence type="ECO:0000256" key="5">
    <source>
        <dbReference type="ARBA" id="ARBA00022490"/>
    </source>
</evidence>
<dbReference type="InterPro" id="IPR001060">
    <property type="entry name" value="FCH_dom"/>
</dbReference>
<dbReference type="SUPFAM" id="SSF46585">
    <property type="entry name" value="HR1 repeat"/>
    <property type="match status" value="1"/>
</dbReference>
<comment type="function">
    <text evidence="12">Induces bone resorption, acting probably through a signaling cascade which results in the secretion of factor(s) enhancing osteoclast formation and activity.</text>
</comment>
<dbReference type="InterPro" id="IPR057870">
    <property type="entry name" value="HR1_TOCA"/>
</dbReference>
<evidence type="ECO:0000256" key="9">
    <source>
        <dbReference type="ARBA" id="ARBA00023054"/>
    </source>
</evidence>
<dbReference type="PROSITE" id="PS51741">
    <property type="entry name" value="F_BAR"/>
    <property type="match status" value="1"/>
</dbReference>
<dbReference type="Pfam" id="PF00611">
    <property type="entry name" value="FCH"/>
    <property type="match status" value="1"/>
</dbReference>
<evidence type="ECO:0000259" key="19">
    <source>
        <dbReference type="PROSITE" id="PS51860"/>
    </source>
</evidence>
<evidence type="ECO:0000256" key="10">
    <source>
        <dbReference type="ARBA" id="ARBA00023136"/>
    </source>
</evidence>
<keyword evidence="4" id="KW-1003">Cell membrane</keyword>
<dbReference type="AlphaFoldDB" id="A0A3B4F9P9"/>
<evidence type="ECO:0000256" key="12">
    <source>
        <dbReference type="ARBA" id="ARBA00037432"/>
    </source>
</evidence>
<dbReference type="Gene3D" id="2.30.30.40">
    <property type="entry name" value="SH3 Domains"/>
    <property type="match status" value="1"/>
</dbReference>
<organism evidence="20">
    <name type="scientific">Pundamilia nyererei</name>
    <dbReference type="NCBI Taxonomy" id="303518"/>
    <lineage>
        <taxon>Eukaryota</taxon>
        <taxon>Metazoa</taxon>
        <taxon>Chordata</taxon>
        <taxon>Craniata</taxon>
        <taxon>Vertebrata</taxon>
        <taxon>Euteleostomi</taxon>
        <taxon>Actinopterygii</taxon>
        <taxon>Neopterygii</taxon>
        <taxon>Teleostei</taxon>
        <taxon>Neoteleostei</taxon>
        <taxon>Acanthomorphata</taxon>
        <taxon>Ovalentaria</taxon>
        <taxon>Cichlomorphae</taxon>
        <taxon>Cichliformes</taxon>
        <taxon>Cichlidae</taxon>
        <taxon>African cichlids</taxon>
        <taxon>Pseudocrenilabrinae</taxon>
        <taxon>Haplochromini</taxon>
        <taxon>Pundamilia</taxon>
    </lineage>
</organism>
<evidence type="ECO:0000256" key="6">
    <source>
        <dbReference type="ARBA" id="ARBA00022553"/>
    </source>
</evidence>
<dbReference type="GO" id="GO:0007165">
    <property type="term" value="P:signal transduction"/>
    <property type="evidence" value="ECO:0007669"/>
    <property type="project" value="InterPro"/>
</dbReference>
<keyword evidence="3 14" id="KW-0728">SH3 domain</keyword>
<dbReference type="GO" id="GO:0006897">
    <property type="term" value="P:endocytosis"/>
    <property type="evidence" value="ECO:0007669"/>
    <property type="project" value="UniProtKB-KW"/>
</dbReference>
<dbReference type="GeneTree" id="ENSGT00510000048120"/>
<keyword evidence="6" id="KW-0597">Phosphoprotein</keyword>
<evidence type="ECO:0000256" key="8">
    <source>
        <dbReference type="ARBA" id="ARBA00023043"/>
    </source>
</evidence>
<dbReference type="Gene3D" id="1.20.1270.60">
    <property type="entry name" value="Arfaptin homology (AH) domain/BAR domain"/>
    <property type="match status" value="1"/>
</dbReference>
<dbReference type="PANTHER" id="PTHR23065">
    <property type="entry name" value="PROLINE-SERINE-THREONINE PHOSPHATASE INTERACTING PROTEIN 1"/>
    <property type="match status" value="1"/>
</dbReference>
<dbReference type="SUPFAM" id="SSF50044">
    <property type="entry name" value="SH3-domain"/>
    <property type="match status" value="1"/>
</dbReference>
<sequence length="526" mass="61371">MKEPTTTCSYHQLYQNAKQYSKNGEYFCKELMSVFQQRAELELTYSKGLQKLAGKLIRASKGMSNNWSLNADLCLHFRSVGNAFQQEAILEIRQVLDEHNKRKRPLDSAIERTGKLVTANWSEQLKIKKKLIGLTREHEDLFNFVENNKHISTEKEKQKMLNRLTKSAEMQARVDEEYFNINMEGHQMRLKWENTLKNCYQIIQELEKQRIELLGNILKRYNLQMYSFGQTLKHGQTQIEQAVQRVDTDKDIQALVEENRNTTEDHKVEFLMADYFEEDSKSFMDKDRRREAIKLKLQRLDENITKTKKDCEGIEKLMKTYSENPSFSNQKNLEETEQQLDENTLKLDLLEATHYKLSTSLSKLEGKPKSHHRFSNSILKWKDKDCEHSLVQLARPVRLRRTPFRSRQSLRASIIYKGPPLGSTVNGVLEPHTEEDKGQGNSFTEHRYNSDKTTPELCSIGKCKAIYNFTPEHDDELALNEGDLLDIYSKEETGWWFGMLNGQMGHFPSTYVEELPQLSSIKSSDA</sequence>
<dbReference type="FunFam" id="2.30.30.40:FF:000072">
    <property type="entry name" value="Unconventional Myosin IB"/>
    <property type="match status" value="1"/>
</dbReference>
<name>A0A3B4F9P9_9CICH</name>
<dbReference type="PRINTS" id="PR00452">
    <property type="entry name" value="SH3DOMAIN"/>
</dbReference>
<dbReference type="Pfam" id="PF25610">
    <property type="entry name" value="HR1_TOCA"/>
    <property type="match status" value="1"/>
</dbReference>
<keyword evidence="7" id="KW-0254">Endocytosis</keyword>
<keyword evidence="8" id="KW-0040">ANK repeat</keyword>
<feature type="domain" description="F-BAR" evidence="18">
    <location>
        <begin position="1"/>
        <end position="251"/>
    </location>
</feature>
<comment type="subcellular location">
    <subcellularLocation>
        <location evidence="1">Cell membrane</location>
    </subcellularLocation>
    <subcellularLocation>
        <location evidence="2">Cytoplasm</location>
        <location evidence="2">Cytoskeleton</location>
    </subcellularLocation>
</comment>
<keyword evidence="9 15" id="KW-0175">Coiled coil</keyword>
<evidence type="ECO:0000256" key="14">
    <source>
        <dbReference type="PROSITE-ProRule" id="PRU00192"/>
    </source>
</evidence>
<reference evidence="20" key="1">
    <citation type="submission" date="2023-09" db="UniProtKB">
        <authorList>
            <consortium name="Ensembl"/>
        </authorList>
    </citation>
    <scope>IDENTIFICATION</scope>
</reference>
<evidence type="ECO:0000256" key="3">
    <source>
        <dbReference type="ARBA" id="ARBA00022443"/>
    </source>
</evidence>
<evidence type="ECO:0000313" key="20">
    <source>
        <dbReference type="Ensembl" id="ENSPNYP00000006663.1"/>
    </source>
</evidence>
<evidence type="ECO:0000259" key="18">
    <source>
        <dbReference type="PROSITE" id="PS51741"/>
    </source>
</evidence>
<feature type="coiled-coil region" evidence="16">
    <location>
        <begin position="290"/>
        <end position="353"/>
    </location>
</feature>
<dbReference type="GO" id="GO:0043226">
    <property type="term" value="C:organelle"/>
    <property type="evidence" value="ECO:0007669"/>
    <property type="project" value="UniProtKB-ARBA"/>
</dbReference>
<keyword evidence="10" id="KW-0472">Membrane</keyword>
<evidence type="ECO:0000256" key="7">
    <source>
        <dbReference type="ARBA" id="ARBA00022583"/>
    </source>
</evidence>
<dbReference type="GO" id="GO:0005737">
    <property type="term" value="C:cytoplasm"/>
    <property type="evidence" value="ECO:0007669"/>
    <property type="project" value="UniProtKB-SubCell"/>
</dbReference>
<keyword evidence="11" id="KW-0206">Cytoskeleton</keyword>
<dbReference type="Ensembl" id="ENSPNYT00000006828.1">
    <property type="protein sequence ID" value="ENSPNYP00000006663.1"/>
    <property type="gene ID" value="ENSPNYG00000005104.1"/>
</dbReference>
<feature type="domain" description="REM-1" evidence="19">
    <location>
        <begin position="283"/>
        <end position="363"/>
    </location>
</feature>
<dbReference type="PROSITE" id="PS50002">
    <property type="entry name" value="SH3"/>
    <property type="match status" value="1"/>
</dbReference>
<evidence type="ECO:0000256" key="11">
    <source>
        <dbReference type="ARBA" id="ARBA00023212"/>
    </source>
</evidence>
<feature type="domain" description="SH3" evidence="17">
    <location>
        <begin position="458"/>
        <end position="517"/>
    </location>
</feature>
<dbReference type="InterPro" id="IPR036028">
    <property type="entry name" value="SH3-like_dom_sf"/>
</dbReference>
<protein>
    <recommendedName>
        <fullName evidence="13">Osteoclast-stimulating factor 1</fullName>
    </recommendedName>
</protein>
<dbReference type="SMART" id="SM00326">
    <property type="entry name" value="SH3"/>
    <property type="match status" value="1"/>
</dbReference>